<dbReference type="EMBL" id="CATZLL010000002">
    <property type="protein sequence ID" value="CAJ0809981.1"/>
    <property type="molecule type" value="Genomic_DNA"/>
</dbReference>
<protein>
    <recommendedName>
        <fullName evidence="1">Aminotransferase class I/classII large domain-containing protein</fullName>
    </recommendedName>
</protein>
<dbReference type="SUPFAM" id="SSF53383">
    <property type="entry name" value="PLP-dependent transferases"/>
    <property type="match status" value="1"/>
</dbReference>
<accession>A0ABM9K1K2</accession>
<evidence type="ECO:0000313" key="2">
    <source>
        <dbReference type="EMBL" id="CAJ0809981.1"/>
    </source>
</evidence>
<keyword evidence="3" id="KW-1185">Reference proteome</keyword>
<evidence type="ECO:0000313" key="3">
    <source>
        <dbReference type="Proteomes" id="UP001189757"/>
    </source>
</evidence>
<dbReference type="RefSeq" id="WP_316680174.1">
    <property type="nucleotide sequence ID" value="NZ_CATZLL010000002.1"/>
</dbReference>
<dbReference type="Pfam" id="PF00155">
    <property type="entry name" value="Aminotran_1_2"/>
    <property type="match status" value="1"/>
</dbReference>
<organism evidence="2 3">
    <name type="scientific">Ralstonia flaminis</name>
    <dbReference type="NCBI Taxonomy" id="3058597"/>
    <lineage>
        <taxon>Bacteria</taxon>
        <taxon>Pseudomonadati</taxon>
        <taxon>Pseudomonadota</taxon>
        <taxon>Betaproteobacteria</taxon>
        <taxon>Burkholderiales</taxon>
        <taxon>Burkholderiaceae</taxon>
        <taxon>Ralstonia</taxon>
    </lineage>
</organism>
<sequence length="341" mass="37250">MNFAAFKLWREACLRTMPNVVDCAETNLYSALAPLQPRLDASEARPRVHRCDLARAWLQRYGFDAGRSRQALVCRGVRHALQLIFRRLSAEGARLCLPSDVYPVYQSLAQSAGIAPQTFPTLPSPSFPMAGGTDGPEFLLIANPLKPLGRFLSDEECAALVTWVNAAPGRRLLIDCVYDLGAPFHPTTMQLLQTERAILLHSTTKGWLTPQTFGVALVGEACAGFESDFREDPPSAMQLQLAHHFLSVEAECPTRVVDALQARASRLAERLPEAIRDAGRVGSTDCAPGCYFFPVPFNAEQLLHVHGVLAIPASAFGAEGWNGSILTSLSDRFAQQHHAST</sequence>
<reference evidence="2 3" key="1">
    <citation type="submission" date="2023-07" db="EMBL/GenBank/DDBJ databases">
        <authorList>
            <person name="Peeters C."/>
        </authorList>
    </citation>
    <scope>NUCLEOTIDE SEQUENCE [LARGE SCALE GENOMIC DNA]</scope>
    <source>
        <strain evidence="2 3">LMG 18101</strain>
    </source>
</reference>
<comment type="caution">
    <text evidence="2">The sequence shown here is derived from an EMBL/GenBank/DDBJ whole genome shotgun (WGS) entry which is preliminary data.</text>
</comment>
<gene>
    <name evidence="2" type="ORF">LMG18101_00737</name>
</gene>
<feature type="domain" description="Aminotransferase class I/classII large" evidence="1">
    <location>
        <begin position="53"/>
        <end position="321"/>
    </location>
</feature>
<dbReference type="InterPro" id="IPR015421">
    <property type="entry name" value="PyrdxlP-dep_Trfase_major"/>
</dbReference>
<dbReference type="InterPro" id="IPR015424">
    <property type="entry name" value="PyrdxlP-dep_Trfase"/>
</dbReference>
<dbReference type="Gene3D" id="3.40.640.10">
    <property type="entry name" value="Type I PLP-dependent aspartate aminotransferase-like (Major domain)"/>
    <property type="match status" value="1"/>
</dbReference>
<proteinExistence type="predicted"/>
<evidence type="ECO:0000259" key="1">
    <source>
        <dbReference type="Pfam" id="PF00155"/>
    </source>
</evidence>
<dbReference type="Proteomes" id="UP001189757">
    <property type="component" value="Unassembled WGS sequence"/>
</dbReference>
<dbReference type="InterPro" id="IPR004839">
    <property type="entry name" value="Aminotransferase_I/II_large"/>
</dbReference>
<name>A0ABM9K1K2_9RALS</name>